<sequence length="371" mass="43173">MDQAELPTPRRINFRKRFYHPFQRRTRVGSVPGKLRSSKNAAPTHVERIYFDQATLQEDETVEASSLVDVASGTQWINVVGLADHKTIEAIGECFEIHPLLLEDIIHTHQRPKVDTIKGRVVVILRMTDQEIPLHLEQVSLVLSGNTLISFQERAGDSFEPVRRRIRQSLGRIRSQPADYLMYCLIDALLDAYFPLLEQYGRMLEKLEDDVTDSPGPQEQMQIRDAKRELAYLRKTAYGHRETLQRLIQESEGRFSEDTRLFLRDCLDHASHLLDVTESFREVVTDLRDLYFTSLSQRTNDVMRLLTLISTIFIPMSFVAGVYGMNFDSSRSPWNMPETRWQWGYPMALMLMVGMATGMLWVFYRRGWLRR</sequence>
<dbReference type="EMBL" id="BAABGA010000054">
    <property type="protein sequence ID" value="GAA4461002.1"/>
    <property type="molecule type" value="Genomic_DNA"/>
</dbReference>
<dbReference type="RefSeq" id="WP_339938038.1">
    <property type="nucleotide sequence ID" value="NZ_BAABGA010000054.1"/>
</dbReference>
<comment type="function">
    <text evidence="8">Mediates influx of magnesium ions.</text>
</comment>
<dbReference type="Pfam" id="PF01544">
    <property type="entry name" value="CorA"/>
    <property type="match status" value="1"/>
</dbReference>
<dbReference type="InterPro" id="IPR045863">
    <property type="entry name" value="CorA_TM1_TM2"/>
</dbReference>
<keyword evidence="5 8" id="KW-0812">Transmembrane</keyword>
<feature type="transmembrane region" description="Helical" evidence="8">
    <location>
        <begin position="305"/>
        <end position="323"/>
    </location>
</feature>
<evidence type="ECO:0000256" key="8">
    <source>
        <dbReference type="RuleBase" id="RU362010"/>
    </source>
</evidence>
<proteinExistence type="inferred from homology"/>
<comment type="subcellular location">
    <subcellularLocation>
        <location evidence="1">Cell membrane</location>
        <topology evidence="1">Multi-pass membrane protein</topology>
    </subcellularLocation>
    <subcellularLocation>
        <location evidence="8">Membrane</location>
        <topology evidence="8">Multi-pass membrane protein</topology>
    </subcellularLocation>
</comment>
<evidence type="ECO:0000256" key="5">
    <source>
        <dbReference type="ARBA" id="ARBA00022692"/>
    </source>
</evidence>
<dbReference type="NCBIfam" id="TIGR00383">
    <property type="entry name" value="corA"/>
    <property type="match status" value="1"/>
</dbReference>
<keyword evidence="6 8" id="KW-1133">Transmembrane helix</keyword>
<dbReference type="InterPro" id="IPR004488">
    <property type="entry name" value="Mg/Co-transport_prot_CorA"/>
</dbReference>
<evidence type="ECO:0000256" key="7">
    <source>
        <dbReference type="ARBA" id="ARBA00023136"/>
    </source>
</evidence>
<evidence type="ECO:0000256" key="1">
    <source>
        <dbReference type="ARBA" id="ARBA00004651"/>
    </source>
</evidence>
<keyword evidence="7 8" id="KW-0472">Membrane</keyword>
<feature type="transmembrane region" description="Helical" evidence="8">
    <location>
        <begin position="343"/>
        <end position="364"/>
    </location>
</feature>
<dbReference type="CDD" id="cd12828">
    <property type="entry name" value="TmCorA-like_1"/>
    <property type="match status" value="1"/>
</dbReference>
<evidence type="ECO:0000256" key="4">
    <source>
        <dbReference type="ARBA" id="ARBA00022475"/>
    </source>
</evidence>
<evidence type="ECO:0000256" key="2">
    <source>
        <dbReference type="ARBA" id="ARBA00009765"/>
    </source>
</evidence>
<accession>A0ABP8N5W2</accession>
<keyword evidence="3 8" id="KW-0813">Transport</keyword>
<dbReference type="SUPFAM" id="SSF143865">
    <property type="entry name" value="CorA soluble domain-like"/>
    <property type="match status" value="1"/>
</dbReference>
<name>A0ABP8N5W2_9BACT</name>
<organism evidence="9 10">
    <name type="scientific">Novipirellula rosea</name>
    <dbReference type="NCBI Taxonomy" id="1031540"/>
    <lineage>
        <taxon>Bacteria</taxon>
        <taxon>Pseudomonadati</taxon>
        <taxon>Planctomycetota</taxon>
        <taxon>Planctomycetia</taxon>
        <taxon>Pirellulales</taxon>
        <taxon>Pirellulaceae</taxon>
        <taxon>Novipirellula</taxon>
    </lineage>
</organism>
<dbReference type="InterPro" id="IPR002523">
    <property type="entry name" value="MgTranspt_CorA/ZnTranspt_ZntB"/>
</dbReference>
<keyword evidence="10" id="KW-1185">Reference proteome</keyword>
<keyword evidence="8" id="KW-0460">Magnesium</keyword>
<dbReference type="Gene3D" id="3.30.460.20">
    <property type="entry name" value="CorA soluble domain-like"/>
    <property type="match status" value="1"/>
</dbReference>
<protein>
    <recommendedName>
        <fullName evidence="8">Magnesium transport protein CorA</fullName>
    </recommendedName>
</protein>
<evidence type="ECO:0000256" key="3">
    <source>
        <dbReference type="ARBA" id="ARBA00022448"/>
    </source>
</evidence>
<evidence type="ECO:0000313" key="10">
    <source>
        <dbReference type="Proteomes" id="UP001500840"/>
    </source>
</evidence>
<evidence type="ECO:0000313" key="9">
    <source>
        <dbReference type="EMBL" id="GAA4461002.1"/>
    </source>
</evidence>
<evidence type="ECO:0000256" key="6">
    <source>
        <dbReference type="ARBA" id="ARBA00022989"/>
    </source>
</evidence>
<dbReference type="PANTHER" id="PTHR46494">
    <property type="entry name" value="CORA FAMILY METAL ION TRANSPORTER (EUROFUNG)"/>
    <property type="match status" value="1"/>
</dbReference>
<reference evidence="10" key="1">
    <citation type="journal article" date="2019" name="Int. J. Syst. Evol. Microbiol.">
        <title>The Global Catalogue of Microorganisms (GCM) 10K type strain sequencing project: providing services to taxonomists for standard genome sequencing and annotation.</title>
        <authorList>
            <consortium name="The Broad Institute Genomics Platform"/>
            <consortium name="The Broad Institute Genome Sequencing Center for Infectious Disease"/>
            <person name="Wu L."/>
            <person name="Ma J."/>
        </authorList>
    </citation>
    <scope>NUCLEOTIDE SEQUENCE [LARGE SCALE GENOMIC DNA]</scope>
    <source>
        <strain evidence="10">JCM 17759</strain>
    </source>
</reference>
<gene>
    <name evidence="8 9" type="primary">corA</name>
    <name evidence="9" type="ORF">GCM10023156_42820</name>
</gene>
<dbReference type="Proteomes" id="UP001500840">
    <property type="component" value="Unassembled WGS sequence"/>
</dbReference>
<keyword evidence="4 8" id="KW-1003">Cell membrane</keyword>
<dbReference type="Gene3D" id="1.20.58.340">
    <property type="entry name" value="Magnesium transport protein CorA, transmembrane region"/>
    <property type="match status" value="2"/>
</dbReference>
<dbReference type="SUPFAM" id="SSF144083">
    <property type="entry name" value="Magnesium transport protein CorA, transmembrane region"/>
    <property type="match status" value="1"/>
</dbReference>
<dbReference type="PANTHER" id="PTHR46494:SF1">
    <property type="entry name" value="CORA FAMILY METAL ION TRANSPORTER (EUROFUNG)"/>
    <property type="match status" value="1"/>
</dbReference>
<comment type="caution">
    <text evidence="9">The sequence shown here is derived from an EMBL/GenBank/DDBJ whole genome shotgun (WGS) entry which is preliminary data.</text>
</comment>
<dbReference type="InterPro" id="IPR045861">
    <property type="entry name" value="CorA_cytoplasmic_dom"/>
</dbReference>
<comment type="similarity">
    <text evidence="2 8">Belongs to the CorA metal ion transporter (MIT) (TC 1.A.35) family.</text>
</comment>
<keyword evidence="8" id="KW-0406">Ion transport</keyword>